<dbReference type="EMBL" id="MWML01000019">
    <property type="protein sequence ID" value="TCG09041.1"/>
    <property type="molecule type" value="Genomic_DNA"/>
</dbReference>
<evidence type="ECO:0000256" key="1">
    <source>
        <dbReference type="ARBA" id="ARBA00022670"/>
    </source>
</evidence>
<dbReference type="Pfam" id="PF02897">
    <property type="entry name" value="Peptidase_S9_N"/>
    <property type="match status" value="1"/>
</dbReference>
<dbReference type="InterPro" id="IPR002470">
    <property type="entry name" value="Peptidase_S9A"/>
</dbReference>
<sequence>MTRTSIWPDSPDPFLFLEEFDNPAARGWVDEQNARTHAAWCSGPLYDDLLAKLERAFLPSERPVIPARMKDWAYDVWTDADNPKGLWRRTSWASWRDRASDWQTLVDFDALGRAEGTPWMLSDLAILHPDGDRALILLSPDGGDSVVVREFDIEQRRFVRDGFVIEPAGKHAVEWINRDTVYVGWDGGDDTVTRSGYPREVRRWVRGTSLADAPVVFRGEFDDVSVDGAYDPIEQRHTMFRDVGFHDSHTYHLSDDGNWTRYDVPAHVAVGAWNGWLLLQPRLDWTCGGGTHANGGLLAVREQAFLAGNRDVVPLFKPTGTTSACEWTATRHYLIVSWLDDVQCRNMVWQPRQMADGNWSWHSRVFPVRDASQVSLTPIETTLNDEAYVYVDDCLQPPEYSLADLAVEDLSQGSSLERWPAQFDPDSLAVRRDHALSRDGTRVAYTVMGPRAVLEGTAPMPCPCLLTGYGGFAVPLVPGYDPGLGVGWLERNGVAVIAHIRGGGEFGADWHTSAQREHRQCAFDDFIAVAEKLIADGMTTPAQLGIQGGSNGGLLVAACMVQRPALFGAVVCQVPLLDMERYHLLHAGASWLEEFGDPDDPDHALALAAYSPYHCVIGDATYPPVLFVTSTSDDRVHPGHARKMVARMQAQGHPDVWLLEKADGGHGSVDGLDAAQSQAVEYNFLWGNLRQ</sequence>
<dbReference type="PANTHER" id="PTHR42881">
    <property type="entry name" value="PROLYL ENDOPEPTIDASE"/>
    <property type="match status" value="1"/>
</dbReference>
<dbReference type="SUPFAM" id="SSF53474">
    <property type="entry name" value="alpha/beta-Hydrolases"/>
    <property type="match status" value="1"/>
</dbReference>
<feature type="domain" description="Peptidase S9 prolyl oligopeptidase catalytic" evidence="4">
    <location>
        <begin position="488"/>
        <end position="689"/>
    </location>
</feature>
<evidence type="ECO:0000313" key="6">
    <source>
        <dbReference type="EMBL" id="TCG09041.1"/>
    </source>
</evidence>
<dbReference type="PANTHER" id="PTHR42881:SF13">
    <property type="entry name" value="PROLYL ENDOPEPTIDASE"/>
    <property type="match status" value="1"/>
</dbReference>
<dbReference type="InterPro" id="IPR029058">
    <property type="entry name" value="AB_hydrolase_fold"/>
</dbReference>
<dbReference type="GO" id="GO:0006508">
    <property type="term" value="P:proteolysis"/>
    <property type="evidence" value="ECO:0007669"/>
    <property type="project" value="UniProtKB-KW"/>
</dbReference>
<evidence type="ECO:0000313" key="7">
    <source>
        <dbReference type="Proteomes" id="UP000294200"/>
    </source>
</evidence>
<reference evidence="6 7" key="1">
    <citation type="submission" date="2017-02" db="EMBL/GenBank/DDBJ databases">
        <title>Paraburkholderia sophoroidis sp. nov. and Paraburkholderia steynii sp. nov. rhizobial symbionts of the fynbos legume Hypocalyptus sophoroides.</title>
        <authorList>
            <person name="Steenkamp E.T."/>
            <person name="Beukes C.W."/>
            <person name="Van Zyl E."/>
            <person name="Avontuur J."/>
            <person name="Chan W.Y."/>
            <person name="Hassen A."/>
            <person name="Palmer M."/>
            <person name="Mthombeni L."/>
            <person name="Phalane F."/>
            <person name="Sereme K."/>
            <person name="Venter S.N."/>
        </authorList>
    </citation>
    <scope>NUCLEOTIDE SEQUENCE [LARGE SCALE GENOMIC DNA]</scope>
    <source>
        <strain evidence="6 7">HC1.1ba</strain>
    </source>
</reference>
<dbReference type="Gene3D" id="2.130.10.120">
    <property type="entry name" value="Prolyl oligopeptidase, N-terminal domain"/>
    <property type="match status" value="1"/>
</dbReference>
<keyword evidence="7" id="KW-1185">Reference proteome</keyword>
<dbReference type="InterPro" id="IPR051167">
    <property type="entry name" value="Prolyl_oligopep/macrocyclase"/>
</dbReference>
<keyword evidence="1" id="KW-0645">Protease</keyword>
<gene>
    <name evidence="6" type="ORF">BZM27_07955</name>
</gene>
<comment type="caution">
    <text evidence="6">The sequence shown here is derived from an EMBL/GenBank/DDBJ whole genome shotgun (WGS) entry which is preliminary data.</text>
</comment>
<organism evidence="6 7">
    <name type="scientific">Paraburkholderia steynii</name>
    <dbReference type="NCBI Taxonomy" id="1245441"/>
    <lineage>
        <taxon>Bacteria</taxon>
        <taxon>Pseudomonadati</taxon>
        <taxon>Pseudomonadota</taxon>
        <taxon>Betaproteobacteria</taxon>
        <taxon>Burkholderiales</taxon>
        <taxon>Burkholderiaceae</taxon>
        <taxon>Paraburkholderia</taxon>
    </lineage>
</organism>
<dbReference type="AlphaFoldDB" id="A0A4R0XQW9"/>
<dbReference type="GO" id="GO:0070012">
    <property type="term" value="F:oligopeptidase activity"/>
    <property type="evidence" value="ECO:0007669"/>
    <property type="project" value="TreeGrafter"/>
</dbReference>
<keyword evidence="2" id="KW-0378">Hydrolase</keyword>
<evidence type="ECO:0000256" key="2">
    <source>
        <dbReference type="ARBA" id="ARBA00022801"/>
    </source>
</evidence>
<dbReference type="Gene3D" id="3.40.50.1820">
    <property type="entry name" value="alpha/beta hydrolase"/>
    <property type="match status" value="1"/>
</dbReference>
<keyword evidence="3" id="KW-0720">Serine protease</keyword>
<dbReference type="GO" id="GO:0004252">
    <property type="term" value="F:serine-type endopeptidase activity"/>
    <property type="evidence" value="ECO:0007669"/>
    <property type="project" value="InterPro"/>
</dbReference>
<dbReference type="PRINTS" id="PR00862">
    <property type="entry name" value="PROLIGOPTASE"/>
</dbReference>
<evidence type="ECO:0000259" key="4">
    <source>
        <dbReference type="Pfam" id="PF00326"/>
    </source>
</evidence>
<dbReference type="InterPro" id="IPR023302">
    <property type="entry name" value="Pept_S9A_N"/>
</dbReference>
<dbReference type="Proteomes" id="UP000294200">
    <property type="component" value="Unassembled WGS sequence"/>
</dbReference>
<accession>A0A4R0XQW9</accession>
<evidence type="ECO:0000256" key="3">
    <source>
        <dbReference type="ARBA" id="ARBA00022825"/>
    </source>
</evidence>
<dbReference type="SUPFAM" id="SSF50993">
    <property type="entry name" value="Peptidase/esterase 'gauge' domain"/>
    <property type="match status" value="1"/>
</dbReference>
<dbReference type="GO" id="GO:0005829">
    <property type="term" value="C:cytosol"/>
    <property type="evidence" value="ECO:0007669"/>
    <property type="project" value="TreeGrafter"/>
</dbReference>
<name>A0A4R0XQW9_9BURK</name>
<dbReference type="Pfam" id="PF00326">
    <property type="entry name" value="Peptidase_S9"/>
    <property type="match status" value="1"/>
</dbReference>
<proteinExistence type="predicted"/>
<feature type="domain" description="Peptidase S9A N-terminal" evidence="5">
    <location>
        <begin position="11"/>
        <end position="225"/>
    </location>
</feature>
<evidence type="ECO:0000259" key="5">
    <source>
        <dbReference type="Pfam" id="PF02897"/>
    </source>
</evidence>
<protein>
    <submittedName>
        <fullName evidence="6">S9 family peptidase</fullName>
    </submittedName>
</protein>
<dbReference type="InterPro" id="IPR001375">
    <property type="entry name" value="Peptidase_S9_cat"/>
</dbReference>